<dbReference type="InterPro" id="IPR036388">
    <property type="entry name" value="WH-like_DNA-bd_sf"/>
</dbReference>
<evidence type="ECO:0000256" key="2">
    <source>
        <dbReference type="ARBA" id="ARBA00023015"/>
    </source>
</evidence>
<dbReference type="Pfam" id="PF04542">
    <property type="entry name" value="Sigma70_r2"/>
    <property type="match status" value="1"/>
</dbReference>
<dbReference type="Gene3D" id="1.10.1740.10">
    <property type="match status" value="1"/>
</dbReference>
<dbReference type="EMBL" id="MAKX01000002">
    <property type="protein sequence ID" value="OCK42806.1"/>
    <property type="molecule type" value="Genomic_DNA"/>
</dbReference>
<comment type="similarity">
    <text evidence="1">Belongs to the sigma-70 factor family. ECF subfamily.</text>
</comment>
<dbReference type="GO" id="GO:0006352">
    <property type="term" value="P:DNA-templated transcription initiation"/>
    <property type="evidence" value="ECO:0007669"/>
    <property type="project" value="InterPro"/>
</dbReference>
<keyword evidence="2" id="KW-0805">Transcription regulation</keyword>
<evidence type="ECO:0000256" key="1">
    <source>
        <dbReference type="ARBA" id="ARBA00010641"/>
    </source>
</evidence>
<dbReference type="STRING" id="447689.BA195_07815"/>
<evidence type="ECO:0000313" key="7">
    <source>
        <dbReference type="EMBL" id="OCK42806.1"/>
    </source>
</evidence>
<evidence type="ECO:0000256" key="3">
    <source>
        <dbReference type="ARBA" id="ARBA00023082"/>
    </source>
</evidence>
<dbReference type="Gene3D" id="1.10.10.10">
    <property type="entry name" value="Winged helix-like DNA-binding domain superfamily/Winged helix DNA-binding domain"/>
    <property type="match status" value="1"/>
</dbReference>
<dbReference type="Proteomes" id="UP000093186">
    <property type="component" value="Unassembled WGS sequence"/>
</dbReference>
<sequence>MTDELTLIIQLQSPKTKELAFKQLVSLYKERLYWHIRKIVISHHDADDVLQNTFIKIFKNIDSFKKDSKLYSWMYRIATNESITFINKRAKEKNIDIADYQKELVSNLDNDNWFTGEEIQLILQKAIATLPQKQQLVFNMKYFDEMKYQQISEILETSVGALKASYHIAVKKIEQFIKNYN</sequence>
<dbReference type="GO" id="GO:0003677">
    <property type="term" value="F:DNA binding"/>
    <property type="evidence" value="ECO:0007669"/>
    <property type="project" value="InterPro"/>
</dbReference>
<dbReference type="PANTHER" id="PTHR43133:SF51">
    <property type="entry name" value="RNA POLYMERASE SIGMA FACTOR"/>
    <property type="match status" value="1"/>
</dbReference>
<dbReference type="NCBIfam" id="TIGR02937">
    <property type="entry name" value="sigma70-ECF"/>
    <property type="match status" value="1"/>
</dbReference>
<comment type="caution">
    <text evidence="7">The sequence shown here is derived from an EMBL/GenBank/DDBJ whole genome shotgun (WGS) entry which is preliminary data.</text>
</comment>
<keyword evidence="8" id="KW-1185">Reference proteome</keyword>
<evidence type="ECO:0000256" key="4">
    <source>
        <dbReference type="ARBA" id="ARBA00023163"/>
    </source>
</evidence>
<dbReference type="OrthoDB" id="9780326at2"/>
<dbReference type="InterPro" id="IPR014284">
    <property type="entry name" value="RNA_pol_sigma-70_dom"/>
</dbReference>
<keyword evidence="3" id="KW-0731">Sigma factor</keyword>
<dbReference type="AlphaFoldDB" id="A0A1B9XZ81"/>
<protein>
    <submittedName>
        <fullName evidence="7">RNA polymerase subunit sigma-70</fullName>
    </submittedName>
</protein>
<evidence type="ECO:0000259" key="6">
    <source>
        <dbReference type="Pfam" id="PF08281"/>
    </source>
</evidence>
<evidence type="ECO:0000313" key="8">
    <source>
        <dbReference type="Proteomes" id="UP000093186"/>
    </source>
</evidence>
<reference evidence="7 8" key="1">
    <citation type="submission" date="2016-06" db="EMBL/GenBank/DDBJ databases">
        <title>Draft Genome Sequence of Tenacibaculum soleae UCD-KL19.</title>
        <authorList>
            <person name="Eisen J.A."/>
            <person name="Coil D.A."/>
            <person name="Lujan K.M."/>
        </authorList>
    </citation>
    <scope>NUCLEOTIDE SEQUENCE [LARGE SCALE GENOMIC DNA]</scope>
    <source>
        <strain evidence="7 8">UCD-KL19</strain>
    </source>
</reference>
<dbReference type="InterPro" id="IPR007627">
    <property type="entry name" value="RNA_pol_sigma70_r2"/>
</dbReference>
<dbReference type="SUPFAM" id="SSF88659">
    <property type="entry name" value="Sigma3 and sigma4 domains of RNA polymerase sigma factors"/>
    <property type="match status" value="1"/>
</dbReference>
<dbReference type="InterPro" id="IPR013249">
    <property type="entry name" value="RNA_pol_sigma70_r4_t2"/>
</dbReference>
<gene>
    <name evidence="7" type="ORF">BA195_07815</name>
</gene>
<accession>A0A1B9XZ81</accession>
<dbReference type="InterPro" id="IPR039425">
    <property type="entry name" value="RNA_pol_sigma-70-like"/>
</dbReference>
<dbReference type="RefSeq" id="WP_068704201.1">
    <property type="nucleotide sequence ID" value="NZ_MAKX01000002.1"/>
</dbReference>
<feature type="domain" description="RNA polymerase sigma-70 region 2" evidence="5">
    <location>
        <begin position="24"/>
        <end position="91"/>
    </location>
</feature>
<dbReference type="GO" id="GO:0016987">
    <property type="term" value="F:sigma factor activity"/>
    <property type="evidence" value="ECO:0007669"/>
    <property type="project" value="UniProtKB-KW"/>
</dbReference>
<dbReference type="PANTHER" id="PTHR43133">
    <property type="entry name" value="RNA POLYMERASE ECF-TYPE SIGMA FACTO"/>
    <property type="match status" value="1"/>
</dbReference>
<feature type="domain" description="RNA polymerase sigma factor 70 region 4 type 2" evidence="6">
    <location>
        <begin position="121"/>
        <end position="173"/>
    </location>
</feature>
<dbReference type="InterPro" id="IPR013324">
    <property type="entry name" value="RNA_pol_sigma_r3/r4-like"/>
</dbReference>
<evidence type="ECO:0000259" key="5">
    <source>
        <dbReference type="Pfam" id="PF04542"/>
    </source>
</evidence>
<proteinExistence type="inferred from homology"/>
<name>A0A1B9XZ81_9FLAO</name>
<organism evidence="7 8">
    <name type="scientific">Tenacibaculum soleae</name>
    <dbReference type="NCBI Taxonomy" id="447689"/>
    <lineage>
        <taxon>Bacteria</taxon>
        <taxon>Pseudomonadati</taxon>
        <taxon>Bacteroidota</taxon>
        <taxon>Flavobacteriia</taxon>
        <taxon>Flavobacteriales</taxon>
        <taxon>Flavobacteriaceae</taxon>
        <taxon>Tenacibaculum</taxon>
    </lineage>
</organism>
<dbReference type="SUPFAM" id="SSF88946">
    <property type="entry name" value="Sigma2 domain of RNA polymerase sigma factors"/>
    <property type="match status" value="1"/>
</dbReference>
<dbReference type="Pfam" id="PF08281">
    <property type="entry name" value="Sigma70_r4_2"/>
    <property type="match status" value="1"/>
</dbReference>
<keyword evidence="4" id="KW-0804">Transcription</keyword>
<dbReference type="InterPro" id="IPR013325">
    <property type="entry name" value="RNA_pol_sigma_r2"/>
</dbReference>